<name>A0A6H1UEI6_9GAMM</name>
<evidence type="ECO:0000313" key="4">
    <source>
        <dbReference type="Proteomes" id="UP000501602"/>
    </source>
</evidence>
<gene>
    <name evidence="3" type="ORF">HER31_10315</name>
</gene>
<evidence type="ECO:0000256" key="1">
    <source>
        <dbReference type="SAM" id="SignalP"/>
    </source>
</evidence>
<keyword evidence="1" id="KW-0732">Signal</keyword>
<sequence>MKNWLIVAFATLLSFSALASERATEAWSLINDGAVLIDVRTTDEFLAGHIPNAHHLEYNTISTTIGKLHIPVSKPIVVYCRSGNRSGIAEKTLLKMGYTVHNAGGLNELLATRK</sequence>
<dbReference type="RefSeq" id="WP_168660499.1">
    <property type="nucleotide sequence ID" value="NZ_CP051180.1"/>
</dbReference>
<dbReference type="AlphaFoldDB" id="A0A6H1UEI6"/>
<dbReference type="InterPro" id="IPR050229">
    <property type="entry name" value="GlpE_sulfurtransferase"/>
</dbReference>
<evidence type="ECO:0000259" key="2">
    <source>
        <dbReference type="PROSITE" id="PS50206"/>
    </source>
</evidence>
<dbReference type="Proteomes" id="UP000501602">
    <property type="component" value="Chromosome"/>
</dbReference>
<dbReference type="InterPro" id="IPR001763">
    <property type="entry name" value="Rhodanese-like_dom"/>
</dbReference>
<dbReference type="Pfam" id="PF00581">
    <property type="entry name" value="Rhodanese"/>
    <property type="match status" value="1"/>
</dbReference>
<dbReference type="PANTHER" id="PTHR43031">
    <property type="entry name" value="FAD-DEPENDENT OXIDOREDUCTASE"/>
    <property type="match status" value="1"/>
</dbReference>
<organism evidence="3 4">
    <name type="scientific">Ferrimonas lipolytica</name>
    <dbReference type="NCBI Taxonomy" id="2724191"/>
    <lineage>
        <taxon>Bacteria</taxon>
        <taxon>Pseudomonadati</taxon>
        <taxon>Pseudomonadota</taxon>
        <taxon>Gammaproteobacteria</taxon>
        <taxon>Alteromonadales</taxon>
        <taxon>Ferrimonadaceae</taxon>
        <taxon>Ferrimonas</taxon>
    </lineage>
</organism>
<dbReference type="SMART" id="SM00450">
    <property type="entry name" value="RHOD"/>
    <property type="match status" value="1"/>
</dbReference>
<dbReference type="KEGG" id="fes:HER31_10315"/>
<accession>A0A6H1UEI6</accession>
<keyword evidence="4" id="KW-1185">Reference proteome</keyword>
<dbReference type="EMBL" id="CP051180">
    <property type="protein sequence ID" value="QIZ77238.1"/>
    <property type="molecule type" value="Genomic_DNA"/>
</dbReference>
<dbReference type="PANTHER" id="PTHR43031:SF1">
    <property type="entry name" value="PYRIDINE NUCLEOTIDE-DISULPHIDE OXIDOREDUCTASE"/>
    <property type="match status" value="1"/>
</dbReference>
<feature type="domain" description="Rhodanese" evidence="2">
    <location>
        <begin position="30"/>
        <end position="113"/>
    </location>
</feature>
<protein>
    <submittedName>
        <fullName evidence="3">Rhodanese-like domain-containing protein</fullName>
    </submittedName>
</protein>
<proteinExistence type="predicted"/>
<reference evidence="3 4" key="1">
    <citation type="submission" date="2020-04" db="EMBL/GenBank/DDBJ databases">
        <title>Ferrimonas sp. S7 isolated from sea water.</title>
        <authorList>
            <person name="Bae S.S."/>
            <person name="Baek K."/>
        </authorList>
    </citation>
    <scope>NUCLEOTIDE SEQUENCE [LARGE SCALE GENOMIC DNA]</scope>
    <source>
        <strain evidence="3 4">S7</strain>
    </source>
</reference>
<dbReference type="Gene3D" id="3.40.250.10">
    <property type="entry name" value="Rhodanese-like domain"/>
    <property type="match status" value="1"/>
</dbReference>
<evidence type="ECO:0000313" key="3">
    <source>
        <dbReference type="EMBL" id="QIZ77238.1"/>
    </source>
</evidence>
<dbReference type="InterPro" id="IPR036873">
    <property type="entry name" value="Rhodanese-like_dom_sf"/>
</dbReference>
<dbReference type="PROSITE" id="PS50206">
    <property type="entry name" value="RHODANESE_3"/>
    <property type="match status" value="1"/>
</dbReference>
<feature type="chain" id="PRO_5026323254" evidence="1">
    <location>
        <begin position="20"/>
        <end position="114"/>
    </location>
</feature>
<dbReference type="CDD" id="cd00158">
    <property type="entry name" value="RHOD"/>
    <property type="match status" value="1"/>
</dbReference>
<feature type="signal peptide" evidence="1">
    <location>
        <begin position="1"/>
        <end position="19"/>
    </location>
</feature>
<dbReference type="SUPFAM" id="SSF52821">
    <property type="entry name" value="Rhodanese/Cell cycle control phosphatase"/>
    <property type="match status" value="1"/>
</dbReference>